<name>A0A2U7N8C7_9CAUD</name>
<protein>
    <submittedName>
        <fullName evidence="1">Head outer capsid protein</fullName>
    </submittedName>
</protein>
<organism evidence="1 2">
    <name type="scientific">Pseudomonas phage PspYZU05</name>
    <dbReference type="NCBI Taxonomy" id="1983556"/>
    <lineage>
        <taxon>Viruses</taxon>
        <taxon>Duplodnaviria</taxon>
        <taxon>Heunggongvirae</taxon>
        <taxon>Uroviricota</taxon>
        <taxon>Caudoviricetes</taxon>
        <taxon>Pantevenvirales</taxon>
        <taxon>Straboviridae</taxon>
        <taxon>Jiangsuvirus</taxon>
        <taxon>Jiangsuvirus pspyzu05</taxon>
    </lineage>
</organism>
<keyword evidence="2" id="KW-1185">Reference proteome</keyword>
<evidence type="ECO:0000313" key="2">
    <source>
        <dbReference type="Proteomes" id="UP000247773"/>
    </source>
</evidence>
<proteinExistence type="predicted"/>
<evidence type="ECO:0000313" key="1">
    <source>
        <dbReference type="EMBL" id="ASD52093.1"/>
    </source>
</evidence>
<sequence>MRVNESDYGEYDLKVSVMAHGGFIPSEVNVTVFIEPQGDSNMACERYVHDLKPARNKGFAWIGWWVVDEIALANKDGFDWTLDPENERFKYKCDIKSIVAWLTQFDDVELQESRNGYIVDRDFLLNIMPDQY</sequence>
<accession>A0A2U7N8C7</accession>
<gene>
    <name evidence="1" type="ORF">PspYZU05_141</name>
</gene>
<dbReference type="Proteomes" id="UP000247773">
    <property type="component" value="Genome"/>
</dbReference>
<reference evidence="1 2" key="1">
    <citation type="submission" date="2017-04" db="EMBL/GenBank/DDBJ databases">
        <title>Isolation of lytic bacteriophages infecting Pseudomonas strains for biocontrol of fish and shrimp spoilage during chilled storage.</title>
        <authorList>
            <person name="Yang Z."/>
            <person name="Tao X."/>
            <person name="Gao L."/>
            <person name="Rao S."/>
        </authorList>
    </citation>
    <scope>NUCLEOTIDE SEQUENCE [LARGE SCALE GENOMIC DNA]</scope>
</reference>
<dbReference type="EMBL" id="KY971610">
    <property type="protein sequence ID" value="ASD52093.1"/>
    <property type="molecule type" value="Genomic_DNA"/>
</dbReference>